<reference evidence="2" key="1">
    <citation type="submission" date="2020-12" db="UniProtKB">
        <authorList>
            <consortium name="WormBaseParasite"/>
        </authorList>
    </citation>
    <scope>IDENTIFICATION</scope>
    <source>
        <strain evidence="2">MHco3</strain>
    </source>
</reference>
<keyword evidence="1" id="KW-1185">Reference proteome</keyword>
<dbReference type="WBParaSite" id="HCON_00049260-00001">
    <property type="protein sequence ID" value="HCON_00049260-00001"/>
    <property type="gene ID" value="HCON_00049260"/>
</dbReference>
<evidence type="ECO:0000313" key="2">
    <source>
        <dbReference type="WBParaSite" id="HCON_00049260-00001"/>
    </source>
</evidence>
<protein>
    <submittedName>
        <fullName evidence="2">Transposase</fullName>
    </submittedName>
</protein>
<organism evidence="1 2">
    <name type="scientific">Haemonchus contortus</name>
    <name type="common">Barber pole worm</name>
    <dbReference type="NCBI Taxonomy" id="6289"/>
    <lineage>
        <taxon>Eukaryota</taxon>
        <taxon>Metazoa</taxon>
        <taxon>Ecdysozoa</taxon>
        <taxon>Nematoda</taxon>
        <taxon>Chromadorea</taxon>
        <taxon>Rhabditida</taxon>
        <taxon>Rhabditina</taxon>
        <taxon>Rhabditomorpha</taxon>
        <taxon>Strongyloidea</taxon>
        <taxon>Trichostrongylidae</taxon>
        <taxon>Haemonchus</taxon>
    </lineage>
</organism>
<dbReference type="Proteomes" id="UP000025227">
    <property type="component" value="Unplaced"/>
</dbReference>
<accession>A0A7I4Y5U2</accession>
<name>A0A7I4Y5U2_HAECO</name>
<dbReference type="AlphaFoldDB" id="A0A7I4Y5U2"/>
<evidence type="ECO:0000313" key="1">
    <source>
        <dbReference type="Proteomes" id="UP000025227"/>
    </source>
</evidence>
<sequence length="88" mass="10367">MTNDFTQKCRKRVLRSVGTVDVERDRVQLHRHVEKKTRTIESRKNEKDVRRILGWTKPCVSRSRNNGYAYQSQTAMKWGTYQRAPGNG</sequence>
<proteinExistence type="predicted"/>